<reference evidence="3" key="1">
    <citation type="journal article" date="2022" name="Int. J. Mol. Sci.">
        <title>Draft Genome of Tanacetum Coccineum: Genomic Comparison of Closely Related Tanacetum-Family Plants.</title>
        <authorList>
            <person name="Yamashiro T."/>
            <person name="Shiraishi A."/>
            <person name="Nakayama K."/>
            <person name="Satake H."/>
        </authorList>
    </citation>
    <scope>NUCLEOTIDE SEQUENCE</scope>
</reference>
<comment type="caution">
    <text evidence="3">The sequence shown here is derived from an EMBL/GenBank/DDBJ whole genome shotgun (WGS) entry which is preliminary data.</text>
</comment>
<evidence type="ECO:0000313" key="4">
    <source>
        <dbReference type="Proteomes" id="UP001151760"/>
    </source>
</evidence>
<keyword evidence="3" id="KW-0548">Nucleotidyltransferase</keyword>
<evidence type="ECO:0000259" key="2">
    <source>
        <dbReference type="Pfam" id="PF11995"/>
    </source>
</evidence>
<protein>
    <submittedName>
        <fullName evidence="3">Reverse transcriptase domain-containing protein</fullName>
    </submittedName>
</protein>
<gene>
    <name evidence="3" type="ORF">Tco_0801538</name>
</gene>
<feature type="domain" description="NPK1-activating kinesin-like protein C-terminal" evidence="2">
    <location>
        <begin position="5"/>
        <end position="38"/>
    </location>
</feature>
<keyword evidence="3" id="KW-0808">Transferase</keyword>
<dbReference type="Proteomes" id="UP001151760">
    <property type="component" value="Unassembled WGS sequence"/>
</dbReference>
<accession>A0ABQ5A091</accession>
<evidence type="ECO:0000313" key="3">
    <source>
        <dbReference type="EMBL" id="GJS94570.1"/>
    </source>
</evidence>
<name>A0ABQ5A091_9ASTR</name>
<evidence type="ECO:0000256" key="1">
    <source>
        <dbReference type="ARBA" id="ARBA00022701"/>
    </source>
</evidence>
<feature type="non-terminal residue" evidence="3">
    <location>
        <position position="1"/>
    </location>
</feature>
<reference evidence="3" key="2">
    <citation type="submission" date="2022-01" db="EMBL/GenBank/DDBJ databases">
        <authorList>
            <person name="Yamashiro T."/>
            <person name="Shiraishi A."/>
            <person name="Satake H."/>
            <person name="Nakayama K."/>
        </authorList>
    </citation>
    <scope>NUCLEOTIDE SEQUENCE</scope>
</reference>
<keyword evidence="3" id="KW-0695">RNA-directed DNA polymerase</keyword>
<dbReference type="InterPro" id="IPR021881">
    <property type="entry name" value="NACK_C"/>
</dbReference>
<proteinExistence type="predicted"/>
<dbReference type="GO" id="GO:0003964">
    <property type="term" value="F:RNA-directed DNA polymerase activity"/>
    <property type="evidence" value="ECO:0007669"/>
    <property type="project" value="UniProtKB-KW"/>
</dbReference>
<keyword evidence="1" id="KW-0493">Microtubule</keyword>
<dbReference type="EMBL" id="BQNB010011742">
    <property type="protein sequence ID" value="GJS94570.1"/>
    <property type="molecule type" value="Genomic_DNA"/>
</dbReference>
<keyword evidence="4" id="KW-1185">Reference proteome</keyword>
<organism evidence="3 4">
    <name type="scientific">Tanacetum coccineum</name>
    <dbReference type="NCBI Taxonomy" id="301880"/>
    <lineage>
        <taxon>Eukaryota</taxon>
        <taxon>Viridiplantae</taxon>
        <taxon>Streptophyta</taxon>
        <taxon>Embryophyta</taxon>
        <taxon>Tracheophyta</taxon>
        <taxon>Spermatophyta</taxon>
        <taxon>Magnoliopsida</taxon>
        <taxon>eudicotyledons</taxon>
        <taxon>Gunneridae</taxon>
        <taxon>Pentapetalae</taxon>
        <taxon>asterids</taxon>
        <taxon>campanulids</taxon>
        <taxon>Asterales</taxon>
        <taxon>Asteraceae</taxon>
        <taxon>Asteroideae</taxon>
        <taxon>Anthemideae</taxon>
        <taxon>Anthemidinae</taxon>
        <taxon>Tanacetum</taxon>
    </lineage>
</organism>
<sequence>DADIFFLCDLMDSIYMEVEVRSLSFLNKETFSNGSSTWTYSNINIKINGPALALLKPEVPAKFKEAALIQLVKAKCESKRPVEDLDLLLWGDLKTMFEPHVEDKIYMLVETKYPLSPLTFSMMLEKKLIIDYESEMAYLLLKFIMKQLKK</sequence>
<dbReference type="Pfam" id="PF11995">
    <property type="entry name" value="DUF3490"/>
    <property type="match status" value="1"/>
</dbReference>